<name>A0A327Z6Q0_9ACTN</name>
<dbReference type="Gene3D" id="3.40.50.720">
    <property type="entry name" value="NAD(P)-binding Rossmann-like Domain"/>
    <property type="match status" value="1"/>
</dbReference>
<dbReference type="PANTHER" id="PTHR11695">
    <property type="entry name" value="ALCOHOL DEHYDROGENASE RELATED"/>
    <property type="match status" value="1"/>
</dbReference>
<dbReference type="Proteomes" id="UP000249341">
    <property type="component" value="Unassembled WGS sequence"/>
</dbReference>
<evidence type="ECO:0000313" key="3">
    <source>
        <dbReference type="Proteomes" id="UP000249341"/>
    </source>
</evidence>
<dbReference type="SUPFAM" id="SSF51735">
    <property type="entry name" value="NAD(P)-binding Rossmann-fold domains"/>
    <property type="match status" value="1"/>
</dbReference>
<dbReference type="CDD" id="cd05289">
    <property type="entry name" value="MDR_like_2"/>
    <property type="match status" value="1"/>
</dbReference>
<dbReference type="PANTHER" id="PTHR11695:SF294">
    <property type="entry name" value="RETICULON-4-INTERACTING PROTEIN 1, MITOCHONDRIAL"/>
    <property type="match status" value="1"/>
</dbReference>
<organism evidence="2 3">
    <name type="scientific">Actinoplanes lutulentus</name>
    <dbReference type="NCBI Taxonomy" id="1287878"/>
    <lineage>
        <taxon>Bacteria</taxon>
        <taxon>Bacillati</taxon>
        <taxon>Actinomycetota</taxon>
        <taxon>Actinomycetes</taxon>
        <taxon>Micromonosporales</taxon>
        <taxon>Micromonosporaceae</taxon>
        <taxon>Actinoplanes</taxon>
    </lineage>
</organism>
<dbReference type="SUPFAM" id="SSF50129">
    <property type="entry name" value="GroES-like"/>
    <property type="match status" value="1"/>
</dbReference>
<dbReference type="EMBL" id="QLMJ01000015">
    <property type="protein sequence ID" value="RAK31359.1"/>
    <property type="molecule type" value="Genomic_DNA"/>
</dbReference>
<reference evidence="2 3" key="1">
    <citation type="submission" date="2018-06" db="EMBL/GenBank/DDBJ databases">
        <title>Genomic Encyclopedia of Type Strains, Phase III (KMG-III): the genomes of soil and plant-associated and newly described type strains.</title>
        <authorList>
            <person name="Whitman W."/>
        </authorList>
    </citation>
    <scope>NUCLEOTIDE SEQUENCE [LARGE SCALE GENOMIC DNA]</scope>
    <source>
        <strain evidence="2 3">CGMCC 4.7090</strain>
    </source>
</reference>
<comment type="caution">
    <text evidence="2">The sequence shown here is derived from an EMBL/GenBank/DDBJ whole genome shotgun (WGS) entry which is preliminary data.</text>
</comment>
<dbReference type="InterPro" id="IPR011032">
    <property type="entry name" value="GroES-like_sf"/>
</dbReference>
<accession>A0A327Z6Q0</accession>
<evidence type="ECO:0000259" key="1">
    <source>
        <dbReference type="SMART" id="SM00829"/>
    </source>
</evidence>
<feature type="domain" description="Enoyl reductase (ER)" evidence="1">
    <location>
        <begin position="10"/>
        <end position="326"/>
    </location>
</feature>
<sequence>MRAWRLQGYGESRLITIDEMDRPSPGPGEVQLRVAGTSFNPSEVGLRRGLLRSVVEVGLPYTMGWDVAGTVSELGPGVHGWAVGDRVIGRLDGGAAADYAVAPASALVRAPATIPLAHAAALPIAGLTAWQAVFEHGRVRASAVGTGAAGARQRVLVNGAGAIGRLAIQLARHAGAEVFAVASSRSAEAAVAAGADLTLPELPESVDVLLHFVPQPLDPALAALVRPGGVVVSATVPRAMAGAGIGASAAAGSETWAGAAAGSETWAGADVHFVMRDDPGQLSELVSLVDAGVVTVDIAAVRPLIELGEVHAEAETGDLPAGKTILVP</sequence>
<dbReference type="RefSeq" id="WP_111652401.1">
    <property type="nucleotide sequence ID" value="NZ_JACHWI010000015.1"/>
</dbReference>
<dbReference type="InterPro" id="IPR013154">
    <property type="entry name" value="ADH-like_N"/>
</dbReference>
<dbReference type="InterPro" id="IPR020843">
    <property type="entry name" value="ER"/>
</dbReference>
<gene>
    <name evidence="2" type="ORF">B0I29_115166</name>
</gene>
<dbReference type="InterPro" id="IPR050700">
    <property type="entry name" value="YIM1/Zinc_Alcohol_DH_Fams"/>
</dbReference>
<dbReference type="OrthoDB" id="9801186at2"/>
<dbReference type="AlphaFoldDB" id="A0A327Z6Q0"/>
<dbReference type="GO" id="GO:0016491">
    <property type="term" value="F:oxidoreductase activity"/>
    <property type="evidence" value="ECO:0007669"/>
    <property type="project" value="InterPro"/>
</dbReference>
<protein>
    <submittedName>
        <fullName evidence="2">NADPH:quinone reductase-like Zn-dependent oxidoreductase</fullName>
    </submittedName>
</protein>
<dbReference type="SMART" id="SM00829">
    <property type="entry name" value="PKS_ER"/>
    <property type="match status" value="1"/>
</dbReference>
<dbReference type="InterPro" id="IPR036291">
    <property type="entry name" value="NAD(P)-bd_dom_sf"/>
</dbReference>
<evidence type="ECO:0000313" key="2">
    <source>
        <dbReference type="EMBL" id="RAK31359.1"/>
    </source>
</evidence>
<dbReference type="Pfam" id="PF08240">
    <property type="entry name" value="ADH_N"/>
    <property type="match status" value="1"/>
</dbReference>
<proteinExistence type="predicted"/>
<keyword evidence="3" id="KW-1185">Reference proteome</keyword>
<dbReference type="Gene3D" id="3.90.180.10">
    <property type="entry name" value="Medium-chain alcohol dehydrogenases, catalytic domain"/>
    <property type="match status" value="1"/>
</dbReference>